<sequence>MLFYQAGQIPEQPHMYFIYGDGGTGKTTLFKRFEGKKLLFSFDLSTNPLRGDKNTDVFVLESTDGPDIQNQLESLLQRVINSRQYNVIGLDNVTALQNLVLENIDNAAKDNRQNYQKLQLWFRDLAMYLRQSNVTIYATAHQLDNGANGLDGAGRFTADMNEKTFNAFTSVFDMVGRIYIKDGKRLIDVNPESGNHGKNRIDDRTIFKADEIIKPVSNKKLTNQEERKEA</sequence>
<dbReference type="RefSeq" id="WP_094537064.1">
    <property type="nucleotide sequence ID" value="NZ_JAJGUR010000129.1"/>
</dbReference>
<dbReference type="AlphaFoldDB" id="A0A256SQS8"/>
<dbReference type="InterPro" id="IPR027417">
    <property type="entry name" value="P-loop_NTPase"/>
</dbReference>
<protein>
    <submittedName>
        <fullName evidence="1">Nucleotide-binding protein</fullName>
    </submittedName>
</protein>
<proteinExistence type="predicted"/>
<dbReference type="Pfam" id="PF13479">
    <property type="entry name" value="AAA_24"/>
    <property type="match status" value="1"/>
</dbReference>
<dbReference type="Proteomes" id="UP000215747">
    <property type="component" value="Unassembled WGS sequence"/>
</dbReference>
<dbReference type="InterPro" id="IPR006505">
    <property type="entry name" value="Phage_nucleotide-bp"/>
</dbReference>
<evidence type="ECO:0000313" key="1">
    <source>
        <dbReference type="EMBL" id="OYS69214.1"/>
    </source>
</evidence>
<name>A0A256SQS8_LIMRT</name>
<accession>A0A256SQS8</accession>
<reference evidence="1 2" key="2">
    <citation type="submission" date="2017-09" db="EMBL/GenBank/DDBJ databases">
        <title>Tripartite evolution among Lactobacillus johnsonii, Lactobacillus taiwanensis, Lactobacillus reuteri and their rodent host.</title>
        <authorList>
            <person name="Wang T."/>
            <person name="Knowles S."/>
            <person name="Cheng C."/>
        </authorList>
    </citation>
    <scope>NUCLEOTIDE SEQUENCE [LARGE SCALE GENOMIC DNA]</scope>
    <source>
        <strain evidence="1 2">114h</strain>
    </source>
</reference>
<dbReference type="NCBIfam" id="TIGR01618">
    <property type="entry name" value="phage_P_loop"/>
    <property type="match status" value="1"/>
</dbReference>
<comment type="caution">
    <text evidence="1">The sequence shown here is derived from an EMBL/GenBank/DDBJ whole genome shotgun (WGS) entry which is preliminary data.</text>
</comment>
<reference evidence="2" key="1">
    <citation type="submission" date="2017-05" db="EMBL/GenBank/DDBJ databases">
        <authorList>
            <person name="Lin X.B."/>
            <person name="Stothard P."/>
            <person name="Tasseva G."/>
            <person name="Walter J."/>
        </authorList>
    </citation>
    <scope>NUCLEOTIDE SEQUENCE [LARGE SCALE GENOMIC DNA]</scope>
    <source>
        <strain evidence="2">114h</strain>
    </source>
</reference>
<dbReference type="EMBL" id="NGPL01000029">
    <property type="protein sequence ID" value="OYS69214.1"/>
    <property type="molecule type" value="Genomic_DNA"/>
</dbReference>
<evidence type="ECO:0000313" key="2">
    <source>
        <dbReference type="Proteomes" id="UP000215747"/>
    </source>
</evidence>
<dbReference type="SUPFAM" id="SSF52540">
    <property type="entry name" value="P-loop containing nucleoside triphosphate hydrolases"/>
    <property type="match status" value="1"/>
</dbReference>
<organism evidence="1 2">
    <name type="scientific">Limosilactobacillus reuteri</name>
    <name type="common">Lactobacillus reuteri</name>
    <dbReference type="NCBI Taxonomy" id="1598"/>
    <lineage>
        <taxon>Bacteria</taxon>
        <taxon>Bacillati</taxon>
        <taxon>Bacillota</taxon>
        <taxon>Bacilli</taxon>
        <taxon>Lactobacillales</taxon>
        <taxon>Lactobacillaceae</taxon>
        <taxon>Limosilactobacillus</taxon>
    </lineage>
</organism>
<gene>
    <name evidence="1" type="ORF">CBF96_05185</name>
</gene>